<sequence>MVKRVFQIGHGYIGGSLLVELLKDEQYELTVLVRSDDKAARLKALGVKSIKGGFDDQEIIANAVSRADIVIHVAFADDVPSVEAVLKGLRQRPASSDSAIYIHTSGTGQLSDEAAGRYGPRVAYSDDEPEGLDALPPTAQHRNVDLIILKAIREEKINARIAIMYPPCIYGLGSGPFNKQSIQIPALIRGSIKLRAGLTVNASLHAWSSIHVHDLVRGYITLLDAIQSHKIDLTNPYFFCENNQPFLWRAISYAVAQALVDQGLMQHVTLKHVPDELAAELMGSKELTYDTFAHNSISRAERLRGMGWKPHEVDVFRTIDEEVATTLKAEHQLQ</sequence>
<dbReference type="Pfam" id="PF13460">
    <property type="entry name" value="NAD_binding_10"/>
    <property type="match status" value="1"/>
</dbReference>
<dbReference type="InterPro" id="IPR051783">
    <property type="entry name" value="NAD(P)-dependent_oxidoreduct"/>
</dbReference>
<dbReference type="InterPro" id="IPR036291">
    <property type="entry name" value="NAD(P)-bd_dom_sf"/>
</dbReference>
<keyword evidence="3" id="KW-1185">Reference proteome</keyword>
<dbReference type="GO" id="GO:0005737">
    <property type="term" value="C:cytoplasm"/>
    <property type="evidence" value="ECO:0007669"/>
    <property type="project" value="TreeGrafter"/>
</dbReference>
<dbReference type="OrthoDB" id="10262413at2759"/>
<dbReference type="PANTHER" id="PTHR48079:SF6">
    <property type="entry name" value="NAD(P)-BINDING DOMAIN-CONTAINING PROTEIN-RELATED"/>
    <property type="match status" value="1"/>
</dbReference>
<dbReference type="OMA" id="EWGYEMA"/>
<organism evidence="2 3">
    <name type="scientific">Mixia osmundae (strain CBS 9802 / IAM 14324 / JCM 22182 / KY 12970)</name>
    <dbReference type="NCBI Taxonomy" id="764103"/>
    <lineage>
        <taxon>Eukaryota</taxon>
        <taxon>Fungi</taxon>
        <taxon>Dikarya</taxon>
        <taxon>Basidiomycota</taxon>
        <taxon>Pucciniomycotina</taxon>
        <taxon>Mixiomycetes</taxon>
        <taxon>Mixiales</taxon>
        <taxon>Mixiaceae</taxon>
        <taxon>Mixia</taxon>
    </lineage>
</organism>
<dbReference type="PANTHER" id="PTHR48079">
    <property type="entry name" value="PROTEIN YEEZ"/>
    <property type="match status" value="1"/>
</dbReference>
<dbReference type="Gene3D" id="3.40.50.720">
    <property type="entry name" value="NAD(P)-binding Rossmann-like Domain"/>
    <property type="match status" value="1"/>
</dbReference>
<dbReference type="EMBL" id="BABT02000007">
    <property type="protein sequence ID" value="GAA93584.1"/>
    <property type="molecule type" value="Genomic_DNA"/>
</dbReference>
<name>G7DSM4_MIXOS</name>
<dbReference type="Proteomes" id="UP000009131">
    <property type="component" value="Unassembled WGS sequence"/>
</dbReference>
<reference evidence="2 3" key="1">
    <citation type="journal article" date="2011" name="J. Gen. Appl. Microbiol.">
        <title>Draft genome sequencing of the enigmatic basidiomycete Mixia osmundae.</title>
        <authorList>
            <person name="Nishida H."/>
            <person name="Nagatsuka Y."/>
            <person name="Sugiyama J."/>
        </authorList>
    </citation>
    <scope>NUCLEOTIDE SEQUENCE [LARGE SCALE GENOMIC DNA]</scope>
    <source>
        <strain evidence="3">CBS 9802 / IAM 14324 / JCM 22182 / KY 12970</strain>
    </source>
</reference>
<dbReference type="eggNOG" id="KOG1502">
    <property type="taxonomic scope" value="Eukaryota"/>
</dbReference>
<accession>G7DSM4</accession>
<evidence type="ECO:0000313" key="2">
    <source>
        <dbReference type="EMBL" id="GAA93584.1"/>
    </source>
</evidence>
<protein>
    <recommendedName>
        <fullName evidence="1">NAD(P)-binding domain-containing protein</fullName>
    </recommendedName>
</protein>
<dbReference type="SUPFAM" id="SSF51735">
    <property type="entry name" value="NAD(P)-binding Rossmann-fold domains"/>
    <property type="match status" value="1"/>
</dbReference>
<proteinExistence type="predicted"/>
<dbReference type="GO" id="GO:0004029">
    <property type="term" value="F:aldehyde dehydrogenase (NAD+) activity"/>
    <property type="evidence" value="ECO:0007669"/>
    <property type="project" value="TreeGrafter"/>
</dbReference>
<dbReference type="RefSeq" id="XP_014566512.1">
    <property type="nucleotide sequence ID" value="XM_014711026.1"/>
</dbReference>
<feature type="domain" description="NAD(P)-binding" evidence="1">
    <location>
        <begin position="9"/>
        <end position="78"/>
    </location>
</feature>
<reference evidence="2 3" key="2">
    <citation type="journal article" date="2012" name="Open Biol.">
        <title>Characteristics of nucleosomes and linker DNA regions on the genome of the basidiomycete Mixia osmundae revealed by mono- and dinucleosome mapping.</title>
        <authorList>
            <person name="Nishida H."/>
            <person name="Kondo S."/>
            <person name="Matsumoto T."/>
            <person name="Suzuki Y."/>
            <person name="Yoshikawa H."/>
            <person name="Taylor T.D."/>
            <person name="Sugiyama J."/>
        </authorList>
    </citation>
    <scope>NUCLEOTIDE SEQUENCE [LARGE SCALE GENOMIC DNA]</scope>
    <source>
        <strain evidence="3">CBS 9802 / IAM 14324 / JCM 22182 / KY 12970</strain>
    </source>
</reference>
<comment type="caution">
    <text evidence="2">The sequence shown here is derived from an EMBL/GenBank/DDBJ whole genome shotgun (WGS) entry which is preliminary data.</text>
</comment>
<dbReference type="InterPro" id="IPR016040">
    <property type="entry name" value="NAD(P)-bd_dom"/>
</dbReference>
<gene>
    <name evidence="2" type="primary">Mo00228</name>
    <name evidence="2" type="ORF">E5Q_00228</name>
</gene>
<dbReference type="InParanoid" id="G7DSM4"/>
<evidence type="ECO:0000259" key="1">
    <source>
        <dbReference type="Pfam" id="PF13460"/>
    </source>
</evidence>
<dbReference type="STRING" id="764103.G7DSM4"/>
<dbReference type="HOGENOM" id="CLU_007383_12_1_1"/>
<dbReference type="FunCoup" id="G7DSM4">
    <property type="interactions" value="17"/>
</dbReference>
<evidence type="ECO:0000313" key="3">
    <source>
        <dbReference type="Proteomes" id="UP000009131"/>
    </source>
</evidence>
<dbReference type="AlphaFoldDB" id="G7DSM4"/>